<sequence length="151" mass="16016">MSDETLPPSQAPAPATGSGEPPSRPEREEVLEPIRQRLATSTALLLQESGERLRKQAELSTAASGVALRMMLTGRDPERASMALRQAQEALSQATAHYQRLGELSASLLSQLQPPAGEPSGAAGWVESREPDAQLVVGELDALADVAVRKP</sequence>
<name>A0ABX9K3T8_9BACT</name>
<dbReference type="RefSeq" id="WP_147332835.1">
    <property type="nucleotide sequence ID" value="NZ_CP011509.1"/>
</dbReference>
<evidence type="ECO:0000313" key="3">
    <source>
        <dbReference type="Proteomes" id="UP000256345"/>
    </source>
</evidence>
<proteinExistence type="predicted"/>
<dbReference type="EMBL" id="QUMU01000004">
    <property type="protein sequence ID" value="REG32757.1"/>
    <property type="molecule type" value="Genomic_DNA"/>
</dbReference>
<gene>
    <name evidence="2" type="ORF">ATI61_10444</name>
</gene>
<evidence type="ECO:0000256" key="1">
    <source>
        <dbReference type="SAM" id="MobiDB-lite"/>
    </source>
</evidence>
<keyword evidence="3" id="KW-1185">Reference proteome</keyword>
<feature type="region of interest" description="Disordered" evidence="1">
    <location>
        <begin position="1"/>
        <end position="28"/>
    </location>
</feature>
<organism evidence="2 3">
    <name type="scientific">Archangium gephyra</name>
    <dbReference type="NCBI Taxonomy" id="48"/>
    <lineage>
        <taxon>Bacteria</taxon>
        <taxon>Pseudomonadati</taxon>
        <taxon>Myxococcota</taxon>
        <taxon>Myxococcia</taxon>
        <taxon>Myxococcales</taxon>
        <taxon>Cystobacterineae</taxon>
        <taxon>Archangiaceae</taxon>
        <taxon>Archangium</taxon>
    </lineage>
</organism>
<protein>
    <submittedName>
        <fullName evidence="2">Uncharacterized protein</fullName>
    </submittedName>
</protein>
<evidence type="ECO:0000313" key="2">
    <source>
        <dbReference type="EMBL" id="REG32757.1"/>
    </source>
</evidence>
<comment type="caution">
    <text evidence="2">The sequence shown here is derived from an EMBL/GenBank/DDBJ whole genome shotgun (WGS) entry which is preliminary data.</text>
</comment>
<reference evidence="2 3" key="1">
    <citation type="submission" date="2018-08" db="EMBL/GenBank/DDBJ databases">
        <title>Genomic Encyclopedia of Archaeal and Bacterial Type Strains, Phase II (KMG-II): from individual species to whole genera.</title>
        <authorList>
            <person name="Goeker M."/>
        </authorList>
    </citation>
    <scope>NUCLEOTIDE SEQUENCE [LARGE SCALE GENOMIC DNA]</scope>
    <source>
        <strain evidence="2 3">DSM 2261</strain>
    </source>
</reference>
<dbReference type="Proteomes" id="UP000256345">
    <property type="component" value="Unassembled WGS sequence"/>
</dbReference>
<accession>A0ABX9K3T8</accession>